<sequence length="261" mass="29789">MTITETCEAEDGTHKRKRGRPKKSLVKIPMGLLQLGYLQGSSRSSDVDNPDEPSDASNPAIQSNREITGYQQEWPFIKRSPIWAAIESQELYQNPPQKPHFLLLKRIKEDHREGVAIGHMVTFANVVQRTSKLQPDDPDDIIENSLETLVDLETHGFNVGAVRARLNELLSRKAEVGELEDKLKQVEKELEKQNLEKSKIDEEVDQLEGKMQELQEKLGQSVKKKKVKAEEIMMLQSKFHLVANQIMDCKVYFKKLAATPF</sequence>
<proteinExistence type="predicted"/>
<name>A0ACB8ZK03_ARCLA</name>
<gene>
    <name evidence="1" type="ORF">L6452_30739</name>
</gene>
<protein>
    <submittedName>
        <fullName evidence="1">Uncharacterized protein</fullName>
    </submittedName>
</protein>
<reference evidence="2" key="1">
    <citation type="journal article" date="2022" name="Mol. Ecol. Resour.">
        <title>The genomes of chicory, endive, great burdock and yacon provide insights into Asteraceae palaeo-polyploidization history and plant inulin production.</title>
        <authorList>
            <person name="Fan W."/>
            <person name="Wang S."/>
            <person name="Wang H."/>
            <person name="Wang A."/>
            <person name="Jiang F."/>
            <person name="Liu H."/>
            <person name="Zhao H."/>
            <person name="Xu D."/>
            <person name="Zhang Y."/>
        </authorList>
    </citation>
    <scope>NUCLEOTIDE SEQUENCE [LARGE SCALE GENOMIC DNA]</scope>
    <source>
        <strain evidence="2">cv. Niubang</strain>
    </source>
</reference>
<dbReference type="Proteomes" id="UP001055879">
    <property type="component" value="Linkage Group LG10"/>
</dbReference>
<accession>A0ACB8ZK03</accession>
<evidence type="ECO:0000313" key="1">
    <source>
        <dbReference type="EMBL" id="KAI3697644.1"/>
    </source>
</evidence>
<organism evidence="1 2">
    <name type="scientific">Arctium lappa</name>
    <name type="common">Greater burdock</name>
    <name type="synonym">Lappa major</name>
    <dbReference type="NCBI Taxonomy" id="4217"/>
    <lineage>
        <taxon>Eukaryota</taxon>
        <taxon>Viridiplantae</taxon>
        <taxon>Streptophyta</taxon>
        <taxon>Embryophyta</taxon>
        <taxon>Tracheophyta</taxon>
        <taxon>Spermatophyta</taxon>
        <taxon>Magnoliopsida</taxon>
        <taxon>eudicotyledons</taxon>
        <taxon>Gunneridae</taxon>
        <taxon>Pentapetalae</taxon>
        <taxon>asterids</taxon>
        <taxon>campanulids</taxon>
        <taxon>Asterales</taxon>
        <taxon>Asteraceae</taxon>
        <taxon>Carduoideae</taxon>
        <taxon>Cardueae</taxon>
        <taxon>Arctiinae</taxon>
        <taxon>Arctium</taxon>
    </lineage>
</organism>
<evidence type="ECO:0000313" key="2">
    <source>
        <dbReference type="Proteomes" id="UP001055879"/>
    </source>
</evidence>
<reference evidence="1 2" key="2">
    <citation type="journal article" date="2022" name="Mol. Ecol. Resour.">
        <title>The genomes of chicory, endive, great burdock and yacon provide insights into Asteraceae paleo-polyploidization history and plant inulin production.</title>
        <authorList>
            <person name="Fan W."/>
            <person name="Wang S."/>
            <person name="Wang H."/>
            <person name="Wang A."/>
            <person name="Jiang F."/>
            <person name="Liu H."/>
            <person name="Zhao H."/>
            <person name="Xu D."/>
            <person name="Zhang Y."/>
        </authorList>
    </citation>
    <scope>NUCLEOTIDE SEQUENCE [LARGE SCALE GENOMIC DNA]</scope>
    <source>
        <strain evidence="2">cv. Niubang</strain>
    </source>
</reference>
<dbReference type="EMBL" id="CM042056">
    <property type="protein sequence ID" value="KAI3697644.1"/>
    <property type="molecule type" value="Genomic_DNA"/>
</dbReference>
<keyword evidence="2" id="KW-1185">Reference proteome</keyword>
<comment type="caution">
    <text evidence="1">The sequence shown here is derived from an EMBL/GenBank/DDBJ whole genome shotgun (WGS) entry which is preliminary data.</text>
</comment>